<feature type="transmembrane region" description="Helical" evidence="9">
    <location>
        <begin position="347"/>
        <end position="366"/>
    </location>
</feature>
<keyword evidence="3 12" id="KW-0328">Glycosyltransferase</keyword>
<feature type="transmembrane region" description="Helical" evidence="9">
    <location>
        <begin position="431"/>
        <end position="449"/>
    </location>
</feature>
<evidence type="ECO:0000256" key="6">
    <source>
        <dbReference type="ARBA" id="ARBA00022989"/>
    </source>
</evidence>
<protein>
    <submittedName>
        <fullName evidence="12">ArnT family glycosyltransferase</fullName>
        <ecNumber evidence="12">2.4.-.-</ecNumber>
    </submittedName>
</protein>
<feature type="transmembrane region" description="Helical" evidence="9">
    <location>
        <begin position="456"/>
        <end position="476"/>
    </location>
</feature>
<evidence type="ECO:0000256" key="8">
    <source>
        <dbReference type="SAM" id="MobiDB-lite"/>
    </source>
</evidence>
<feature type="transmembrane region" description="Helical" evidence="9">
    <location>
        <begin position="372"/>
        <end position="393"/>
    </location>
</feature>
<dbReference type="Proteomes" id="UP001596074">
    <property type="component" value="Unassembled WGS sequence"/>
</dbReference>
<accession>A0ABW1A7S6</accession>
<feature type="region of interest" description="Disordered" evidence="8">
    <location>
        <begin position="626"/>
        <end position="658"/>
    </location>
</feature>
<dbReference type="InterPro" id="IPR056785">
    <property type="entry name" value="YkcA/B-like_C"/>
</dbReference>
<evidence type="ECO:0000256" key="9">
    <source>
        <dbReference type="SAM" id="Phobius"/>
    </source>
</evidence>
<feature type="transmembrane region" description="Helical" evidence="9">
    <location>
        <begin position="32"/>
        <end position="50"/>
    </location>
</feature>
<evidence type="ECO:0000259" key="10">
    <source>
        <dbReference type="Pfam" id="PF13231"/>
    </source>
</evidence>
<dbReference type="GO" id="GO:0016757">
    <property type="term" value="F:glycosyltransferase activity"/>
    <property type="evidence" value="ECO:0007669"/>
    <property type="project" value="UniProtKB-KW"/>
</dbReference>
<keyword evidence="7 9" id="KW-0472">Membrane</keyword>
<dbReference type="InterPro" id="IPR038731">
    <property type="entry name" value="RgtA/B/C-like"/>
</dbReference>
<evidence type="ECO:0000256" key="7">
    <source>
        <dbReference type="ARBA" id="ARBA00023136"/>
    </source>
</evidence>
<keyword evidence="5 9" id="KW-0812">Transmembrane</keyword>
<dbReference type="Pfam" id="PF13231">
    <property type="entry name" value="PMT_2"/>
    <property type="match status" value="1"/>
</dbReference>
<feature type="transmembrane region" description="Helical" evidence="9">
    <location>
        <begin position="234"/>
        <end position="252"/>
    </location>
</feature>
<name>A0ABW1A7S6_9ACTN</name>
<evidence type="ECO:0000256" key="1">
    <source>
        <dbReference type="ARBA" id="ARBA00004651"/>
    </source>
</evidence>
<dbReference type="InterPro" id="IPR050297">
    <property type="entry name" value="LipidA_mod_glycosyltrf_83"/>
</dbReference>
<evidence type="ECO:0000313" key="12">
    <source>
        <dbReference type="EMBL" id="MFC5750621.1"/>
    </source>
</evidence>
<feature type="transmembrane region" description="Helical" evidence="9">
    <location>
        <begin position="189"/>
        <end position="222"/>
    </location>
</feature>
<dbReference type="PANTHER" id="PTHR33908">
    <property type="entry name" value="MANNOSYLTRANSFERASE YKCB-RELATED"/>
    <property type="match status" value="1"/>
</dbReference>
<feature type="transmembrane region" description="Helical" evidence="9">
    <location>
        <begin position="96"/>
        <end position="115"/>
    </location>
</feature>
<feature type="region of interest" description="Disordered" evidence="8">
    <location>
        <begin position="484"/>
        <end position="504"/>
    </location>
</feature>
<dbReference type="Pfam" id="PF24878">
    <property type="entry name" value="YkcB_C"/>
    <property type="match status" value="1"/>
</dbReference>
<proteinExistence type="predicted"/>
<comment type="subcellular location">
    <subcellularLocation>
        <location evidence="1">Cell membrane</location>
        <topology evidence="1">Multi-pass membrane protein</topology>
    </subcellularLocation>
</comment>
<comment type="caution">
    <text evidence="12">The sequence shown here is derived from an EMBL/GenBank/DDBJ whole genome shotgun (WGS) entry which is preliminary data.</text>
</comment>
<dbReference type="RefSeq" id="WP_378286373.1">
    <property type="nucleotide sequence ID" value="NZ_JBHSON010000056.1"/>
</dbReference>
<evidence type="ECO:0000259" key="11">
    <source>
        <dbReference type="Pfam" id="PF24878"/>
    </source>
</evidence>
<evidence type="ECO:0000256" key="3">
    <source>
        <dbReference type="ARBA" id="ARBA00022676"/>
    </source>
</evidence>
<feature type="region of interest" description="Disordered" evidence="8">
    <location>
        <begin position="575"/>
        <end position="600"/>
    </location>
</feature>
<evidence type="ECO:0000256" key="2">
    <source>
        <dbReference type="ARBA" id="ARBA00022475"/>
    </source>
</evidence>
<keyword evidence="6 9" id="KW-1133">Transmembrane helix</keyword>
<feature type="compositionally biased region" description="Low complexity" evidence="8">
    <location>
        <begin position="641"/>
        <end position="658"/>
    </location>
</feature>
<evidence type="ECO:0000256" key="4">
    <source>
        <dbReference type="ARBA" id="ARBA00022679"/>
    </source>
</evidence>
<evidence type="ECO:0000313" key="13">
    <source>
        <dbReference type="Proteomes" id="UP001596074"/>
    </source>
</evidence>
<dbReference type="EMBL" id="JBHSON010000056">
    <property type="protein sequence ID" value="MFC5750621.1"/>
    <property type="molecule type" value="Genomic_DNA"/>
</dbReference>
<feature type="domain" description="Glycosyltransferase RgtA/B/C/D-like" evidence="10">
    <location>
        <begin position="90"/>
        <end position="247"/>
    </location>
</feature>
<feature type="domain" description="Putative mannosyltransferase YkcA/B-like C-terminal" evidence="11">
    <location>
        <begin position="516"/>
        <end position="609"/>
    </location>
</feature>
<sequence>MSTPAGAHAHRPSDERSTVQRLLLGPSDQPTWVRPAALALLALTSLLYLWDLSVSGHGNNYYAAAAMAGSQDWAALFFGSLDPNNGITVDKPPASLWVMGLSGQIFGFSSWSLLVPQALQGIASVGLLYATVRRWSGPAAGLLAGAVFALTPVATSIFRFNKPDSLLTLLLIAAAYCTVRATERAGLRWLLLAGTAIGFGFLTKMLAAFLVLPALALVYLVAAPTGIVRRLNHLGAAGMAVVVSTSWYIALVDLMPKGTRPFIAGSEDDTVLDLALGYNGIGRILGNERNSTSGGAGTGFSGEPGIARMFNDQLGGEISWLLPPALIALIAGLWLTRRAPRTDRTRAAILLWGVWLVGIGMVFSLMEGIILPYYSVILAPAIGALIALAGVRLWESRANLTARCTLAAMVAVSVAWGFALLERTGSWMPGLRWSLLALGVITVIALVAPQTRRLTVVTLACALVTGLGGTSAYALATAAEPKPEIPTSGPAGKVGHTGSTGTRSAVNPELVKAVQATTSRWAAAGIGSATTSNLQLASGKAIMAIGGFSGGDPWPGLTTFEHEVKAGRIHYFVPRSTRADAPSGRRPGRTPGGGAPGNSTAISAWVQANYQAVIIGGQTVYDLTRPRQMRPGRFGSVQTWSSRSSTRPVSGSPRARTT</sequence>
<dbReference type="PANTHER" id="PTHR33908:SF3">
    <property type="entry name" value="UNDECAPRENYL PHOSPHATE-ALPHA-4-AMINO-4-DEOXY-L-ARABINOSE ARABINOSYL TRANSFERASE"/>
    <property type="match status" value="1"/>
</dbReference>
<keyword evidence="13" id="KW-1185">Reference proteome</keyword>
<organism evidence="12 13">
    <name type="scientific">Actinomadura rugatobispora</name>
    <dbReference type="NCBI Taxonomy" id="1994"/>
    <lineage>
        <taxon>Bacteria</taxon>
        <taxon>Bacillati</taxon>
        <taxon>Actinomycetota</taxon>
        <taxon>Actinomycetes</taxon>
        <taxon>Streptosporangiales</taxon>
        <taxon>Thermomonosporaceae</taxon>
        <taxon>Actinomadura</taxon>
    </lineage>
</organism>
<keyword evidence="4 12" id="KW-0808">Transferase</keyword>
<feature type="transmembrane region" description="Helical" evidence="9">
    <location>
        <begin position="318"/>
        <end position="335"/>
    </location>
</feature>
<gene>
    <name evidence="12" type="ORF">ACFPZN_33775</name>
</gene>
<evidence type="ECO:0000256" key="5">
    <source>
        <dbReference type="ARBA" id="ARBA00022692"/>
    </source>
</evidence>
<reference evidence="13" key="1">
    <citation type="journal article" date="2019" name="Int. J. Syst. Evol. Microbiol.">
        <title>The Global Catalogue of Microorganisms (GCM) 10K type strain sequencing project: providing services to taxonomists for standard genome sequencing and annotation.</title>
        <authorList>
            <consortium name="The Broad Institute Genomics Platform"/>
            <consortium name="The Broad Institute Genome Sequencing Center for Infectious Disease"/>
            <person name="Wu L."/>
            <person name="Ma J."/>
        </authorList>
    </citation>
    <scope>NUCLEOTIDE SEQUENCE [LARGE SCALE GENOMIC DNA]</scope>
    <source>
        <strain evidence="13">KCTC 42087</strain>
    </source>
</reference>
<feature type="transmembrane region" description="Helical" evidence="9">
    <location>
        <begin position="400"/>
        <end position="419"/>
    </location>
</feature>
<keyword evidence="2" id="KW-1003">Cell membrane</keyword>
<dbReference type="EC" id="2.4.-.-" evidence="12"/>
<feature type="transmembrane region" description="Helical" evidence="9">
    <location>
        <begin position="135"/>
        <end position="154"/>
    </location>
</feature>